<keyword evidence="4" id="KW-1185">Reference proteome</keyword>
<dbReference type="EMBL" id="RJJQ01000002">
    <property type="protein sequence ID" value="RNI24845.1"/>
    <property type="molecule type" value="Genomic_DNA"/>
</dbReference>
<comment type="caution">
    <text evidence="3">The sequence shown here is derived from an EMBL/GenBank/DDBJ whole genome shotgun (WGS) entry which is preliminary data.</text>
</comment>
<evidence type="ECO:0000313" key="3">
    <source>
        <dbReference type="EMBL" id="RNI24845.1"/>
    </source>
</evidence>
<organism evidence="3 4">
    <name type="scientific">Flexivirga caeni</name>
    <dbReference type="NCBI Taxonomy" id="2294115"/>
    <lineage>
        <taxon>Bacteria</taxon>
        <taxon>Bacillati</taxon>
        <taxon>Actinomycetota</taxon>
        <taxon>Actinomycetes</taxon>
        <taxon>Micrococcales</taxon>
        <taxon>Dermacoccaceae</taxon>
        <taxon>Flexivirga</taxon>
    </lineage>
</organism>
<protein>
    <submittedName>
        <fullName evidence="3">XRE family transcriptional regulator</fullName>
    </submittedName>
</protein>
<evidence type="ECO:0000256" key="1">
    <source>
        <dbReference type="SAM" id="MobiDB-lite"/>
    </source>
</evidence>
<dbReference type="AlphaFoldDB" id="A0A3M9MI26"/>
<dbReference type="Pfam" id="PF13443">
    <property type="entry name" value="HTH_26"/>
    <property type="match status" value="1"/>
</dbReference>
<feature type="domain" description="HTH cro/C1-type" evidence="2">
    <location>
        <begin position="10"/>
        <end position="74"/>
    </location>
</feature>
<proteinExistence type="predicted"/>
<accession>A0A3M9MI26</accession>
<dbReference type="OrthoDB" id="3626437at2"/>
<evidence type="ECO:0000313" key="4">
    <source>
        <dbReference type="Proteomes" id="UP000271678"/>
    </source>
</evidence>
<reference evidence="3 4" key="1">
    <citation type="submission" date="2018-11" db="EMBL/GenBank/DDBJ databases">
        <title>Draft genome of Simplicispira Flexivirga sp. BO-16.</title>
        <authorList>
            <person name="Im W.T."/>
        </authorList>
    </citation>
    <scope>NUCLEOTIDE SEQUENCE [LARGE SCALE GENOMIC DNA]</scope>
    <source>
        <strain evidence="3 4">BO-16</strain>
    </source>
</reference>
<feature type="compositionally biased region" description="Basic residues" evidence="1">
    <location>
        <begin position="104"/>
        <end position="116"/>
    </location>
</feature>
<evidence type="ECO:0000259" key="2">
    <source>
        <dbReference type="Pfam" id="PF13443"/>
    </source>
</evidence>
<gene>
    <name evidence="3" type="ORF">EFY87_03920</name>
</gene>
<sequence length="116" mass="12662">MTTDVTIAWKLREVMASRGMFATTDLVPLLEARGVHLSATQVYRLVTQVPERLNMRVLAAACDALDCTPADLVQVVRAAQEKPKRHAAGGVSPVARATPDGRTRKPARVSVRRTDQ</sequence>
<name>A0A3M9MI26_9MICO</name>
<feature type="region of interest" description="Disordered" evidence="1">
    <location>
        <begin position="82"/>
        <end position="116"/>
    </location>
</feature>
<dbReference type="Proteomes" id="UP000271678">
    <property type="component" value="Unassembled WGS sequence"/>
</dbReference>
<dbReference type="RefSeq" id="WP_123270135.1">
    <property type="nucleotide sequence ID" value="NZ_RJJQ01000002.1"/>
</dbReference>
<dbReference type="InterPro" id="IPR001387">
    <property type="entry name" value="Cro/C1-type_HTH"/>
</dbReference>